<dbReference type="EMBL" id="CP043869">
    <property type="protein sequence ID" value="QEQ98122.1"/>
    <property type="molecule type" value="Genomic_DNA"/>
</dbReference>
<reference evidence="8 9" key="1">
    <citation type="journal article" date="2019" name="Biochem. Eng. J.">
        <title>Metabolic engineering of the marine bacteria Neptunomonas concharum for the production of acetoin and meso-2,3-butanediol from acetate.</title>
        <authorList>
            <person name="Li W."/>
            <person name="Pu N."/>
            <person name="Liu C.-X."/>
            <person name="Yuan Q.-P."/>
            <person name="Li Z.-J."/>
        </authorList>
    </citation>
    <scope>NUCLEOTIDE SEQUENCE [LARGE SCALE GENOMIC DNA]</scope>
    <source>
        <strain evidence="8 9">JCM17730</strain>
    </source>
</reference>
<dbReference type="OrthoDB" id="5292592at2"/>
<dbReference type="AlphaFoldDB" id="A0A5P1RG33"/>
<evidence type="ECO:0000256" key="1">
    <source>
        <dbReference type="ARBA" id="ARBA00004651"/>
    </source>
</evidence>
<feature type="transmembrane region" description="Helical" evidence="6">
    <location>
        <begin position="293"/>
        <end position="318"/>
    </location>
</feature>
<proteinExistence type="predicted"/>
<keyword evidence="5 6" id="KW-0472">Membrane</keyword>
<feature type="domain" description="ABC3 transporter permease C-terminal" evidence="7">
    <location>
        <begin position="696"/>
        <end position="798"/>
    </location>
</feature>
<dbReference type="InterPro" id="IPR038766">
    <property type="entry name" value="Membrane_comp_ABC_pdt"/>
</dbReference>
<sequence>MIAKMAIRQSKSQWQRPDWKALLLSIFLMTSLLTLLNLTAERLQKSLVVSGAAMLGADLVLSSSRPLEEQIEASLITSGLSTSRVTQFATMVNAGESMLLSSVRAVSSPYPLRGEITTQTSSPTPLPSPGRVWVEPAVLERLNIAVGDTLSIGYQDFLIDNVFLSSPDRGSGFRSFNPQIIMRETDLASTQVISPGSRAQYRLLISGTPQAIATAEQTLKPTLADWQRLYSAHGDQPTTQNSLRNASSYLKLSALMAVLIGSFSIYLSLRRFAQAQQARTALLMSLGLSRYQLFQLFSLILGAGWLMAAIPGSLLGWIAHEFLMSSLSDLLPQPLPSISVLTAISSLLLCGLLIAAIGIATLLPLGGTTVLSLIKSSEDHASTANPMLKWVLAALIVIVTSFFVPSPQLALVLTLGLLLFGGLAGLAVQQLIKLFSQQLVRYATPIPLLALRIKQQRHWHRVQGGVLSLLLALMTVILFARQDLLSDWQGQLPEDTPNQFVINIQPWESANVSQWLRDADVKAQLYPMIRGRIEAYNGTPIDKAFNTEQRQHNTLNRELNLTWSDQFPAHNQLIEGEWRLDANAISVEASMAQELGLQLGDQLDFRVGSELFKGTITSLRKVEWASFRPNFYVIFSPGVIDQLPATYITSYRTGEGQSHLSGELLKAFPTLTLIDIEQLLKQVQNLINTLSDSASLIMLLTLLSGLVLLITTLQQDLAKRQYEVALLRTLGASAQQTRQLDTFEYLLMGLSCGIIATLITEATLLLIYQQWLKLPPQPHVIIWFMLPMIATCLFGAMGFLSRKALSLPDSYHLLRSKG</sequence>
<gene>
    <name evidence="8" type="ORF">F0U83_16160</name>
</gene>
<evidence type="ECO:0000313" key="9">
    <source>
        <dbReference type="Proteomes" id="UP000324760"/>
    </source>
</evidence>
<dbReference type="Pfam" id="PF02687">
    <property type="entry name" value="FtsX"/>
    <property type="match status" value="2"/>
</dbReference>
<feature type="transmembrane region" description="Helical" evidence="6">
    <location>
        <begin position="387"/>
        <end position="404"/>
    </location>
</feature>
<dbReference type="Proteomes" id="UP000324760">
    <property type="component" value="Chromosome"/>
</dbReference>
<keyword evidence="2" id="KW-1003">Cell membrane</keyword>
<dbReference type="GO" id="GO:0005886">
    <property type="term" value="C:plasma membrane"/>
    <property type="evidence" value="ECO:0007669"/>
    <property type="project" value="UniProtKB-SubCell"/>
</dbReference>
<feature type="transmembrane region" description="Helical" evidence="6">
    <location>
        <begin position="338"/>
        <end position="366"/>
    </location>
</feature>
<feature type="domain" description="ABC3 transporter permease C-terminal" evidence="7">
    <location>
        <begin position="254"/>
        <end position="360"/>
    </location>
</feature>
<evidence type="ECO:0000313" key="8">
    <source>
        <dbReference type="EMBL" id="QEQ98122.1"/>
    </source>
</evidence>
<evidence type="ECO:0000256" key="4">
    <source>
        <dbReference type="ARBA" id="ARBA00022989"/>
    </source>
</evidence>
<evidence type="ECO:0000259" key="7">
    <source>
        <dbReference type="Pfam" id="PF02687"/>
    </source>
</evidence>
<evidence type="ECO:0000256" key="2">
    <source>
        <dbReference type="ARBA" id="ARBA00022475"/>
    </source>
</evidence>
<keyword evidence="4 6" id="KW-1133">Transmembrane helix</keyword>
<feature type="transmembrane region" description="Helical" evidence="6">
    <location>
        <begin position="462"/>
        <end position="480"/>
    </location>
</feature>
<keyword evidence="9" id="KW-1185">Reference proteome</keyword>
<feature type="transmembrane region" description="Helical" evidence="6">
    <location>
        <begin position="249"/>
        <end position="269"/>
    </location>
</feature>
<organism evidence="8 9">
    <name type="scientific">Neptunomonas concharum</name>
    <dbReference type="NCBI Taxonomy" id="1031538"/>
    <lineage>
        <taxon>Bacteria</taxon>
        <taxon>Pseudomonadati</taxon>
        <taxon>Pseudomonadota</taxon>
        <taxon>Gammaproteobacteria</taxon>
        <taxon>Oceanospirillales</taxon>
        <taxon>Oceanospirillaceae</taxon>
        <taxon>Neptunomonas</taxon>
    </lineage>
</organism>
<dbReference type="InterPro" id="IPR003838">
    <property type="entry name" value="ABC3_permease_C"/>
</dbReference>
<accession>A0A5P1RG33</accession>
<dbReference type="RefSeq" id="WP_138988060.1">
    <property type="nucleotide sequence ID" value="NZ_CP043869.1"/>
</dbReference>
<dbReference type="PANTHER" id="PTHR30287:SF1">
    <property type="entry name" value="INNER MEMBRANE PROTEIN"/>
    <property type="match status" value="1"/>
</dbReference>
<dbReference type="KEGG" id="ncu:F0U83_16160"/>
<feature type="transmembrane region" description="Helical" evidence="6">
    <location>
        <begin position="745"/>
        <end position="768"/>
    </location>
</feature>
<feature type="transmembrane region" description="Helical" evidence="6">
    <location>
        <begin position="694"/>
        <end position="713"/>
    </location>
</feature>
<protein>
    <submittedName>
        <fullName evidence="8">FtsX-like permease family protein</fullName>
    </submittedName>
</protein>
<keyword evidence="3 6" id="KW-0812">Transmembrane</keyword>
<comment type="subcellular location">
    <subcellularLocation>
        <location evidence="1">Cell membrane</location>
        <topology evidence="1">Multi-pass membrane protein</topology>
    </subcellularLocation>
</comment>
<evidence type="ECO:0000256" key="3">
    <source>
        <dbReference type="ARBA" id="ARBA00022692"/>
    </source>
</evidence>
<evidence type="ECO:0000256" key="5">
    <source>
        <dbReference type="ARBA" id="ARBA00023136"/>
    </source>
</evidence>
<evidence type="ECO:0000256" key="6">
    <source>
        <dbReference type="SAM" id="Phobius"/>
    </source>
</evidence>
<feature type="transmembrane region" description="Helical" evidence="6">
    <location>
        <begin position="780"/>
        <end position="800"/>
    </location>
</feature>
<name>A0A5P1RG33_9GAMM</name>
<dbReference type="PANTHER" id="PTHR30287">
    <property type="entry name" value="MEMBRANE COMPONENT OF PREDICTED ABC SUPERFAMILY METABOLITE UPTAKE TRANSPORTER"/>
    <property type="match status" value="1"/>
</dbReference>
<feature type="transmembrane region" description="Helical" evidence="6">
    <location>
        <begin position="410"/>
        <end position="432"/>
    </location>
</feature>